<reference evidence="7 8" key="1">
    <citation type="submission" date="2015-01" db="EMBL/GenBank/DDBJ databases">
        <title>The Genome Sequence of Exophiala xenobiotica CBS118157.</title>
        <authorList>
            <consortium name="The Broad Institute Genomics Platform"/>
            <person name="Cuomo C."/>
            <person name="de Hoog S."/>
            <person name="Gorbushina A."/>
            <person name="Stielow B."/>
            <person name="Teixiera M."/>
            <person name="Abouelleil A."/>
            <person name="Chapman S.B."/>
            <person name="Priest M."/>
            <person name="Young S.K."/>
            <person name="Wortman J."/>
            <person name="Nusbaum C."/>
            <person name="Birren B."/>
        </authorList>
    </citation>
    <scope>NUCLEOTIDE SEQUENCE [LARGE SCALE GENOMIC DNA]</scope>
    <source>
        <strain evidence="7 8">CBS 118157</strain>
    </source>
</reference>
<dbReference type="GO" id="GO:0005739">
    <property type="term" value="C:mitochondrion"/>
    <property type="evidence" value="ECO:0007669"/>
    <property type="project" value="UniProtKB-SubCell"/>
</dbReference>
<evidence type="ECO:0000313" key="7">
    <source>
        <dbReference type="EMBL" id="KIW51128.1"/>
    </source>
</evidence>
<keyword evidence="6" id="KW-0472">Membrane</keyword>
<dbReference type="AlphaFoldDB" id="A0A0D2E6Q0"/>
<dbReference type="SUPFAM" id="SSF53474">
    <property type="entry name" value="alpha/beta-Hydrolases"/>
    <property type="match status" value="1"/>
</dbReference>
<sequence length="266" mass="29496">MSEPTGLIELYRGEDPVVESSIVAVHGLNGHPLRTWTTKSGKCWMKEPDMLPAHLKQSRVLTYGYNADVLSVLGKASDDRILEHAHTLVAELVADRQLDKAARRPLIFICHSLGGIIVKRSATPPGELLDALKPGSQVLKDITDMFAPLMKRFRIFFFWEQEKTNLGATTDYIVTESSAAPILDGTERCGLAYDHRHMCRFESRTSPGYKVVVAALMRYSEDAGAIIAQRWLNNDATLSSVRAGEAAELFQTTDPRPFVDAGEKSH</sequence>
<dbReference type="PANTHER" id="PTHR48182">
    <property type="entry name" value="PROTEIN SERAC1"/>
    <property type="match status" value="1"/>
</dbReference>
<dbReference type="GO" id="GO:0016020">
    <property type="term" value="C:membrane"/>
    <property type="evidence" value="ECO:0007669"/>
    <property type="project" value="UniProtKB-SubCell"/>
</dbReference>
<evidence type="ECO:0000256" key="1">
    <source>
        <dbReference type="ARBA" id="ARBA00004173"/>
    </source>
</evidence>
<dbReference type="HOGENOM" id="CLU_000288_182_2_1"/>
<accession>A0A0D2E6Q0</accession>
<evidence type="ECO:0000256" key="2">
    <source>
        <dbReference type="ARBA" id="ARBA00004240"/>
    </source>
</evidence>
<dbReference type="OrthoDB" id="5086500at2759"/>
<evidence type="ECO:0000256" key="6">
    <source>
        <dbReference type="ARBA" id="ARBA00023136"/>
    </source>
</evidence>
<evidence type="ECO:0000256" key="3">
    <source>
        <dbReference type="ARBA" id="ARBA00004370"/>
    </source>
</evidence>
<evidence type="ECO:0008006" key="9">
    <source>
        <dbReference type="Google" id="ProtNLM"/>
    </source>
</evidence>
<evidence type="ECO:0000313" key="8">
    <source>
        <dbReference type="Proteomes" id="UP000054342"/>
    </source>
</evidence>
<gene>
    <name evidence="7" type="ORF">PV05_09879</name>
</gene>
<keyword evidence="5" id="KW-0496">Mitochondrion</keyword>
<dbReference type="Gene3D" id="3.40.50.1820">
    <property type="entry name" value="alpha/beta hydrolase"/>
    <property type="match status" value="1"/>
</dbReference>
<dbReference type="InterPro" id="IPR029058">
    <property type="entry name" value="AB_hydrolase_fold"/>
</dbReference>
<dbReference type="RefSeq" id="XP_013311712.1">
    <property type="nucleotide sequence ID" value="XM_013456258.1"/>
</dbReference>
<keyword evidence="8" id="KW-1185">Reference proteome</keyword>
<evidence type="ECO:0000256" key="5">
    <source>
        <dbReference type="ARBA" id="ARBA00023128"/>
    </source>
</evidence>
<protein>
    <recommendedName>
        <fullName evidence="9">DUF676 domain-containing protein</fullName>
    </recommendedName>
</protein>
<comment type="subcellular location">
    <subcellularLocation>
        <location evidence="2">Endoplasmic reticulum</location>
    </subcellularLocation>
    <subcellularLocation>
        <location evidence="3">Membrane</location>
    </subcellularLocation>
    <subcellularLocation>
        <location evidence="1">Mitochondrion</location>
    </subcellularLocation>
</comment>
<dbReference type="EMBL" id="KN847322">
    <property type="protein sequence ID" value="KIW51128.1"/>
    <property type="molecule type" value="Genomic_DNA"/>
</dbReference>
<dbReference type="GeneID" id="25331787"/>
<dbReference type="InterPro" id="IPR052374">
    <property type="entry name" value="SERAC1"/>
</dbReference>
<organism evidence="7 8">
    <name type="scientific">Exophiala xenobiotica</name>
    <dbReference type="NCBI Taxonomy" id="348802"/>
    <lineage>
        <taxon>Eukaryota</taxon>
        <taxon>Fungi</taxon>
        <taxon>Dikarya</taxon>
        <taxon>Ascomycota</taxon>
        <taxon>Pezizomycotina</taxon>
        <taxon>Eurotiomycetes</taxon>
        <taxon>Chaetothyriomycetidae</taxon>
        <taxon>Chaetothyriales</taxon>
        <taxon>Herpotrichiellaceae</taxon>
        <taxon>Exophiala</taxon>
    </lineage>
</organism>
<dbReference type="PANTHER" id="PTHR48182:SF2">
    <property type="entry name" value="PROTEIN SERAC1"/>
    <property type="match status" value="1"/>
</dbReference>
<keyword evidence="4" id="KW-0256">Endoplasmic reticulum</keyword>
<dbReference type="Proteomes" id="UP000054342">
    <property type="component" value="Unassembled WGS sequence"/>
</dbReference>
<name>A0A0D2E6Q0_9EURO</name>
<proteinExistence type="predicted"/>
<dbReference type="GO" id="GO:0005783">
    <property type="term" value="C:endoplasmic reticulum"/>
    <property type="evidence" value="ECO:0007669"/>
    <property type="project" value="UniProtKB-SubCell"/>
</dbReference>
<evidence type="ECO:0000256" key="4">
    <source>
        <dbReference type="ARBA" id="ARBA00022824"/>
    </source>
</evidence>